<dbReference type="Proteomes" id="UP001163328">
    <property type="component" value="Chromosome"/>
</dbReference>
<dbReference type="RefSeq" id="WP_264434268.1">
    <property type="nucleotide sequence ID" value="NZ_CP081495.1"/>
</dbReference>
<sequence>MANYKGIEFAEGLNVPFAKFKEMFASHPVFKKIPTKELDAEFKKAYKIANPKHGNFTKSAEKSKETDVSESISTDISDSETDPAGHSQLK</sequence>
<protein>
    <submittedName>
        <fullName evidence="2">Uncharacterized protein</fullName>
    </submittedName>
</protein>
<evidence type="ECO:0000313" key="2">
    <source>
        <dbReference type="EMBL" id="UYW01794.1"/>
    </source>
</evidence>
<accession>A0ABY6M2D5</accession>
<organism evidence="2 3">
    <name type="scientific">Flavobacterium agricola</name>
    <dbReference type="NCBI Taxonomy" id="2870839"/>
    <lineage>
        <taxon>Bacteria</taxon>
        <taxon>Pseudomonadati</taxon>
        <taxon>Bacteroidota</taxon>
        <taxon>Flavobacteriia</taxon>
        <taxon>Flavobacteriales</taxon>
        <taxon>Flavobacteriaceae</taxon>
        <taxon>Flavobacterium</taxon>
    </lineage>
</organism>
<evidence type="ECO:0000256" key="1">
    <source>
        <dbReference type="SAM" id="MobiDB-lite"/>
    </source>
</evidence>
<gene>
    <name evidence="2" type="ORF">K5I29_02395</name>
</gene>
<dbReference type="EMBL" id="CP081495">
    <property type="protein sequence ID" value="UYW01794.1"/>
    <property type="molecule type" value="Genomic_DNA"/>
</dbReference>
<feature type="region of interest" description="Disordered" evidence="1">
    <location>
        <begin position="53"/>
        <end position="90"/>
    </location>
</feature>
<evidence type="ECO:0000313" key="3">
    <source>
        <dbReference type="Proteomes" id="UP001163328"/>
    </source>
</evidence>
<proteinExistence type="predicted"/>
<reference evidence="2" key="1">
    <citation type="submission" date="2021-08" db="EMBL/GenBank/DDBJ databases">
        <title>Flavobacterium sp. strain CC-SYL302.</title>
        <authorList>
            <person name="Lin S.-Y."/>
            <person name="Lee T.-H."/>
            <person name="Young C.-C."/>
        </authorList>
    </citation>
    <scope>NUCLEOTIDE SEQUENCE</scope>
    <source>
        <strain evidence="2">CC-SYL302</strain>
    </source>
</reference>
<name>A0ABY6M2D5_9FLAO</name>
<keyword evidence="3" id="KW-1185">Reference proteome</keyword>